<feature type="domain" description="Peptidase M24" evidence="4">
    <location>
        <begin position="319"/>
        <end position="530"/>
    </location>
</feature>
<protein>
    <submittedName>
        <fullName evidence="7">Aminopeptidase P family protein</fullName>
    </submittedName>
</protein>
<keyword evidence="3" id="KW-0378">Hydrolase</keyword>
<proteinExistence type="inferred from homology"/>
<dbReference type="GO" id="GO:0004177">
    <property type="term" value="F:aminopeptidase activity"/>
    <property type="evidence" value="ECO:0007669"/>
    <property type="project" value="UniProtKB-KW"/>
</dbReference>
<keyword evidence="2" id="KW-0479">Metal-binding</keyword>
<gene>
    <name evidence="7" type="ORF">GCM10009093_25390</name>
</gene>
<dbReference type="InterPro" id="IPR000587">
    <property type="entry name" value="Creatinase_N"/>
</dbReference>
<dbReference type="PANTHER" id="PTHR43763">
    <property type="entry name" value="XAA-PRO AMINOPEPTIDASE 1"/>
    <property type="match status" value="1"/>
</dbReference>
<dbReference type="InterPro" id="IPR036005">
    <property type="entry name" value="Creatinase/aminopeptidase-like"/>
</dbReference>
<dbReference type="InterPro" id="IPR050422">
    <property type="entry name" value="X-Pro_aminopeptidase_P"/>
</dbReference>
<dbReference type="SUPFAM" id="SSF53092">
    <property type="entry name" value="Creatinase/prolidase N-terminal domain"/>
    <property type="match status" value="1"/>
</dbReference>
<name>A0ABP3IC87_9CAUL</name>
<dbReference type="PANTHER" id="PTHR43763:SF6">
    <property type="entry name" value="XAA-PRO AMINOPEPTIDASE 1"/>
    <property type="match status" value="1"/>
</dbReference>
<evidence type="ECO:0000259" key="6">
    <source>
        <dbReference type="Pfam" id="PF16188"/>
    </source>
</evidence>
<dbReference type="Pfam" id="PF01321">
    <property type="entry name" value="Creatinase_N"/>
    <property type="match status" value="1"/>
</dbReference>
<evidence type="ECO:0000256" key="3">
    <source>
        <dbReference type="ARBA" id="ARBA00022801"/>
    </source>
</evidence>
<reference evidence="8" key="1">
    <citation type="journal article" date="2019" name="Int. J. Syst. Evol. Microbiol.">
        <title>The Global Catalogue of Microorganisms (GCM) 10K type strain sequencing project: providing services to taxonomists for standard genome sequencing and annotation.</title>
        <authorList>
            <consortium name="The Broad Institute Genomics Platform"/>
            <consortium name="The Broad Institute Genome Sequencing Center for Infectious Disease"/>
            <person name="Wu L."/>
            <person name="Ma J."/>
        </authorList>
    </citation>
    <scope>NUCLEOTIDE SEQUENCE [LARGE SCALE GENOMIC DNA]</scope>
    <source>
        <strain evidence="8">JCM 13476</strain>
    </source>
</reference>
<evidence type="ECO:0000313" key="8">
    <source>
        <dbReference type="Proteomes" id="UP001500791"/>
    </source>
</evidence>
<feature type="domain" description="Creatinase N-terminal" evidence="5">
    <location>
        <begin position="14"/>
        <end position="146"/>
    </location>
</feature>
<evidence type="ECO:0000256" key="1">
    <source>
        <dbReference type="ARBA" id="ARBA00008766"/>
    </source>
</evidence>
<organism evidence="7 8">
    <name type="scientific">Brevundimonas terrae</name>
    <dbReference type="NCBI Taxonomy" id="363631"/>
    <lineage>
        <taxon>Bacteria</taxon>
        <taxon>Pseudomonadati</taxon>
        <taxon>Pseudomonadota</taxon>
        <taxon>Alphaproteobacteria</taxon>
        <taxon>Caulobacterales</taxon>
        <taxon>Caulobacteraceae</taxon>
        <taxon>Brevundimonas</taxon>
    </lineage>
</organism>
<dbReference type="RefSeq" id="WP_167177787.1">
    <property type="nucleotide sequence ID" value="NZ_BAAAEJ010000008.1"/>
</dbReference>
<dbReference type="Proteomes" id="UP001500791">
    <property type="component" value="Unassembled WGS sequence"/>
</dbReference>
<dbReference type="EMBL" id="BAAAEJ010000008">
    <property type="protein sequence ID" value="GAA0397637.1"/>
    <property type="molecule type" value="Genomic_DNA"/>
</dbReference>
<dbReference type="InterPro" id="IPR000994">
    <property type="entry name" value="Pept_M24"/>
</dbReference>
<dbReference type="Pfam" id="PF16189">
    <property type="entry name" value="Creatinase_N_2"/>
    <property type="match status" value="1"/>
</dbReference>
<dbReference type="Gene3D" id="3.40.350.10">
    <property type="entry name" value="Creatinase/prolidase N-terminal domain"/>
    <property type="match status" value="2"/>
</dbReference>
<dbReference type="InterPro" id="IPR029149">
    <property type="entry name" value="Creatin/AminoP/Spt16_N"/>
</dbReference>
<accession>A0ABP3IC87</accession>
<dbReference type="CDD" id="cd01085">
    <property type="entry name" value="APP"/>
    <property type="match status" value="1"/>
</dbReference>
<sequence>MDRLQIANGWTPARLVALRAEMDRQGLDGFIIPRWDAYQSEYCVVADERLAWATGFSGTWGLAIVTRDHGAVFVDGRYTVQAKAEVSASHFDQCHLYDQPPELWLSANAAEGQVFGFDPLILNPVVHDQIKPALTGKGATLVPTSANPIDMAWDDRPENPVKPAFPFPVERSGENSSSKRQRLAARLKASGIDLLVESQSDNVAWLLNWRGDDVPDNPMVQAFVLVDAQGAVEAFVDTRKLGNDPSAFELADVTLSDTSLFLERLSQRLKGGETVSMDPKFSPVGAAITAREAGSKVRIEANPLTALKAVKNPVELTGLRAANRRDSVAWVRFLKWLDAEVTQRPVSEIEAEEQILGYRRELDLFVSPSFRTIAGSDANGAMCHYNAPPEGGAPIKQDSLFLIDSGGQYLDGTTDTTRTVCFGPPSALWKKHYTLVLKGHIRLASLRFPEGTRGYQIDGFAREALWAHGLDYDHGTGHGVGHFLSVHEHPQRIGKDPVMAPILAGMTLTNEPGYYEAGQYGIRIENLCEVVADGNGFIRLRDMTLVPLDRKLIDPDLLTADEIAWIDTYHARVRAEILDLIQNTGEAEWLIANTEPLLP</sequence>
<comment type="caution">
    <text evidence="7">The sequence shown here is derived from an EMBL/GenBank/DDBJ whole genome shotgun (WGS) entry which is preliminary data.</text>
</comment>
<evidence type="ECO:0000256" key="2">
    <source>
        <dbReference type="ARBA" id="ARBA00022723"/>
    </source>
</evidence>
<dbReference type="InterPro" id="IPR033740">
    <property type="entry name" value="Pept_M24B"/>
</dbReference>
<keyword evidence="8" id="KW-1185">Reference proteome</keyword>
<evidence type="ECO:0000313" key="7">
    <source>
        <dbReference type="EMBL" id="GAA0397637.1"/>
    </source>
</evidence>
<dbReference type="Pfam" id="PF00557">
    <property type="entry name" value="Peptidase_M24"/>
    <property type="match status" value="1"/>
</dbReference>
<dbReference type="Gene3D" id="3.90.230.10">
    <property type="entry name" value="Creatinase/methionine aminopeptidase superfamily"/>
    <property type="match status" value="1"/>
</dbReference>
<feature type="domain" description="Peptidase M24 C-terminal" evidence="6">
    <location>
        <begin position="537"/>
        <end position="597"/>
    </location>
</feature>
<dbReference type="SUPFAM" id="SSF55920">
    <property type="entry name" value="Creatinase/aminopeptidase"/>
    <property type="match status" value="1"/>
</dbReference>
<comment type="similarity">
    <text evidence="1">Belongs to the peptidase M24B family.</text>
</comment>
<dbReference type="Pfam" id="PF16188">
    <property type="entry name" value="Peptidase_M24_C"/>
    <property type="match status" value="1"/>
</dbReference>
<keyword evidence="7" id="KW-0645">Protease</keyword>
<keyword evidence="7" id="KW-0031">Aminopeptidase</keyword>
<dbReference type="InterPro" id="IPR032416">
    <property type="entry name" value="Peptidase_M24_C"/>
</dbReference>
<evidence type="ECO:0000259" key="4">
    <source>
        <dbReference type="Pfam" id="PF00557"/>
    </source>
</evidence>
<evidence type="ECO:0000259" key="5">
    <source>
        <dbReference type="Pfam" id="PF01321"/>
    </source>
</evidence>